<reference evidence="2" key="1">
    <citation type="journal article" date="2020" name="mSystems">
        <title>Genome- and Community-Level Interaction Insights into Carbon Utilization and Element Cycling Functions of Hydrothermarchaeota in Hydrothermal Sediment.</title>
        <authorList>
            <person name="Zhou Z."/>
            <person name="Liu Y."/>
            <person name="Xu W."/>
            <person name="Pan J."/>
            <person name="Luo Z.H."/>
            <person name="Li M."/>
        </authorList>
    </citation>
    <scope>NUCLEOTIDE SEQUENCE [LARGE SCALE GENOMIC DNA]</scope>
    <source>
        <strain evidence="2">SpSt-524</strain>
    </source>
</reference>
<dbReference type="GO" id="GO:0070987">
    <property type="term" value="P:error-free translesion synthesis"/>
    <property type="evidence" value="ECO:0007669"/>
    <property type="project" value="TreeGrafter"/>
</dbReference>
<dbReference type="PANTHER" id="PTHR14289">
    <property type="entry name" value="F-BOX ONLY PROTEIN 3"/>
    <property type="match status" value="1"/>
</dbReference>
<accession>A0A7C3HAR1</accession>
<dbReference type="RefSeq" id="WP_409654258.1">
    <property type="nucleotide sequence ID" value="NZ_JBKBUW010000004.1"/>
</dbReference>
<dbReference type="EMBL" id="DSWI01000014">
    <property type="protein sequence ID" value="HFG20357.1"/>
    <property type="molecule type" value="Genomic_DNA"/>
</dbReference>
<dbReference type="InterPro" id="IPR036767">
    <property type="entry name" value="ApaG_sf"/>
</dbReference>
<dbReference type="SUPFAM" id="SSF110069">
    <property type="entry name" value="ApaG-like"/>
    <property type="match status" value="1"/>
</dbReference>
<evidence type="ECO:0000313" key="2">
    <source>
        <dbReference type="EMBL" id="HFG20357.1"/>
    </source>
</evidence>
<protein>
    <submittedName>
        <fullName evidence="2">Co2+/Mg2+ efflux protein ApaG</fullName>
    </submittedName>
</protein>
<organism evidence="2">
    <name type="scientific">Meiothermus ruber</name>
    <dbReference type="NCBI Taxonomy" id="277"/>
    <lineage>
        <taxon>Bacteria</taxon>
        <taxon>Thermotogati</taxon>
        <taxon>Deinococcota</taxon>
        <taxon>Deinococci</taxon>
        <taxon>Thermales</taxon>
        <taxon>Thermaceae</taxon>
        <taxon>Meiothermus</taxon>
    </lineage>
</organism>
<dbReference type="NCBIfam" id="NF003967">
    <property type="entry name" value="PRK05461.1"/>
    <property type="match status" value="1"/>
</dbReference>
<dbReference type="PANTHER" id="PTHR14289:SF16">
    <property type="entry name" value="POLYMERASE DELTA-INTERACTING PROTEIN 2"/>
    <property type="match status" value="1"/>
</dbReference>
<dbReference type="Pfam" id="PF04379">
    <property type="entry name" value="DUF525"/>
    <property type="match status" value="1"/>
</dbReference>
<comment type="caution">
    <text evidence="2">The sequence shown here is derived from an EMBL/GenBank/DDBJ whole genome shotgun (WGS) entry which is preliminary data.</text>
</comment>
<dbReference type="PROSITE" id="PS51087">
    <property type="entry name" value="APAG"/>
    <property type="match status" value="1"/>
</dbReference>
<gene>
    <name evidence="2" type="primary">apaG</name>
    <name evidence="2" type="ORF">ENS82_06490</name>
</gene>
<feature type="domain" description="ApaG" evidence="1">
    <location>
        <begin position="5"/>
        <end position="127"/>
    </location>
</feature>
<dbReference type="InterPro" id="IPR007474">
    <property type="entry name" value="ApaG_domain"/>
</dbReference>
<sequence length="130" mass="14773">MSASLPIRNDIHVEVEVVYAQAHSRPGQQVFVYFITLENRGHETVQLLRREWFIQDAQGGLAHVEGEGVVGEKPILEPGQLYKYTSFCPIAQPPGLMWGFYTFQNMLGELFRVEIPAFALRLPDANRTLN</sequence>
<dbReference type="Gene3D" id="2.60.40.1470">
    <property type="entry name" value="ApaG domain"/>
    <property type="match status" value="1"/>
</dbReference>
<proteinExistence type="predicted"/>
<evidence type="ECO:0000259" key="1">
    <source>
        <dbReference type="PROSITE" id="PS51087"/>
    </source>
</evidence>
<name>A0A7C3HAR1_MEIRU</name>
<dbReference type="AlphaFoldDB" id="A0A7C3HAR1"/>